<evidence type="ECO:0000313" key="5">
    <source>
        <dbReference type="Proteomes" id="UP000015102"/>
    </source>
</evidence>
<dbReference type="Proteomes" id="UP000015102">
    <property type="component" value="Unassembled WGS sequence"/>
</dbReference>
<organism evidence="4 5">
    <name type="scientific">Megaselia scalaris</name>
    <name type="common">Humpbacked fly</name>
    <name type="synonym">Phora scalaris</name>
    <dbReference type="NCBI Taxonomy" id="36166"/>
    <lineage>
        <taxon>Eukaryota</taxon>
        <taxon>Metazoa</taxon>
        <taxon>Ecdysozoa</taxon>
        <taxon>Arthropoda</taxon>
        <taxon>Hexapoda</taxon>
        <taxon>Insecta</taxon>
        <taxon>Pterygota</taxon>
        <taxon>Neoptera</taxon>
        <taxon>Endopterygota</taxon>
        <taxon>Diptera</taxon>
        <taxon>Brachycera</taxon>
        <taxon>Muscomorpha</taxon>
        <taxon>Platypezoidea</taxon>
        <taxon>Phoridae</taxon>
        <taxon>Megaseliini</taxon>
        <taxon>Megaselia</taxon>
    </lineage>
</organism>
<protein>
    <submittedName>
        <fullName evidence="4">Uncharacterized protein</fullName>
    </submittedName>
</protein>
<evidence type="ECO:0000256" key="3">
    <source>
        <dbReference type="ARBA" id="ARBA00023098"/>
    </source>
</evidence>
<dbReference type="Pfam" id="PF23562">
    <property type="entry name" value="AMP-binding_C_3"/>
    <property type="match status" value="1"/>
</dbReference>
<evidence type="ECO:0000256" key="1">
    <source>
        <dbReference type="ARBA" id="ARBA00022598"/>
    </source>
</evidence>
<name>T1GYC8_MEGSC</name>
<keyword evidence="2" id="KW-0276">Fatty acid metabolism</keyword>
<reference evidence="4" key="2">
    <citation type="submission" date="2015-06" db="UniProtKB">
        <authorList>
            <consortium name="EnsemblMetazoa"/>
        </authorList>
    </citation>
    <scope>IDENTIFICATION</scope>
</reference>
<dbReference type="EnsemblMetazoa" id="MESCA008853-RA">
    <property type="protein sequence ID" value="MESCA008853-PA"/>
    <property type="gene ID" value="MESCA008853"/>
</dbReference>
<dbReference type="AlphaFoldDB" id="T1GYC8"/>
<dbReference type="PANTHER" id="PTHR43272">
    <property type="entry name" value="LONG-CHAIN-FATTY-ACID--COA LIGASE"/>
    <property type="match status" value="1"/>
</dbReference>
<dbReference type="STRING" id="36166.T1GYC8"/>
<evidence type="ECO:0000256" key="2">
    <source>
        <dbReference type="ARBA" id="ARBA00022832"/>
    </source>
</evidence>
<reference evidence="5" key="1">
    <citation type="submission" date="2013-02" db="EMBL/GenBank/DDBJ databases">
        <authorList>
            <person name="Hughes D."/>
        </authorList>
    </citation>
    <scope>NUCLEOTIDE SEQUENCE</scope>
    <source>
        <strain>Durham</strain>
        <strain evidence="5">NC isolate 2 -- Noor lab</strain>
    </source>
</reference>
<dbReference type="GO" id="GO:0004467">
    <property type="term" value="F:long-chain fatty acid-CoA ligase activity"/>
    <property type="evidence" value="ECO:0007669"/>
    <property type="project" value="TreeGrafter"/>
</dbReference>
<dbReference type="HOGENOM" id="CLU_000022_45_0_1"/>
<dbReference type="SUPFAM" id="SSF56801">
    <property type="entry name" value="Acetyl-CoA synthetase-like"/>
    <property type="match status" value="1"/>
</dbReference>
<keyword evidence="1" id="KW-0436">Ligase</keyword>
<dbReference type="InterPro" id="IPR042099">
    <property type="entry name" value="ANL_N_sf"/>
</dbReference>
<dbReference type="EMBL" id="CAQQ02169532">
    <property type="status" value="NOT_ANNOTATED_CDS"/>
    <property type="molecule type" value="Genomic_DNA"/>
</dbReference>
<sequence length="195" mass="21702">MGYIGLEEKTEEALDNDGWLHSGDVGYVDDKGYIYITGRSKEIIITAGGENIPPVHIENLVKKELPAISNAFLVGEQRKFLTILVSIKTEIDKDTGAPLDDLTHESLQWMETLKLKYTKLSEILEAGPCPIVTKAIFDGISRANKYSISNAQKVQKFTILPHDFSIPTGELGPTLKVKRNVVSKQYSDIIESMYS</sequence>
<dbReference type="PANTHER" id="PTHR43272:SF32">
    <property type="entry name" value="AMP-DEPENDENT SYNTHETASE_LIGASE DOMAIN-CONTAINING PROTEIN"/>
    <property type="match status" value="1"/>
</dbReference>
<dbReference type="GO" id="GO:0016020">
    <property type="term" value="C:membrane"/>
    <property type="evidence" value="ECO:0007669"/>
    <property type="project" value="TreeGrafter"/>
</dbReference>
<dbReference type="Gene3D" id="3.40.50.12780">
    <property type="entry name" value="N-terminal domain of ligase-like"/>
    <property type="match status" value="1"/>
</dbReference>
<accession>T1GYC8</accession>
<keyword evidence="5" id="KW-1185">Reference proteome</keyword>
<dbReference type="GO" id="GO:0005783">
    <property type="term" value="C:endoplasmic reticulum"/>
    <property type="evidence" value="ECO:0007669"/>
    <property type="project" value="TreeGrafter"/>
</dbReference>
<proteinExistence type="predicted"/>
<keyword evidence="3" id="KW-0443">Lipid metabolism</keyword>
<dbReference type="OMA" id="CANIVQW"/>
<evidence type="ECO:0000313" key="4">
    <source>
        <dbReference type="EnsemblMetazoa" id="MESCA008853-PA"/>
    </source>
</evidence>